<dbReference type="Gene3D" id="3.90.1800.10">
    <property type="entry name" value="RNA polymerase alpha subunit dimerisation domain"/>
    <property type="match status" value="1"/>
</dbReference>
<accession>A0A0L6UFI7</accession>
<dbReference type="OrthoDB" id="5425034at2759"/>
<proteinExistence type="predicted"/>
<evidence type="ECO:0000313" key="1">
    <source>
        <dbReference type="EMBL" id="KNZ47314.1"/>
    </source>
</evidence>
<dbReference type="VEuPathDB" id="FungiDB:VP01_6515g1"/>
<keyword evidence="1" id="KW-0804">Transcription</keyword>
<evidence type="ECO:0000313" key="2">
    <source>
        <dbReference type="Proteomes" id="UP000037035"/>
    </source>
</evidence>
<comment type="caution">
    <text evidence="1">The sequence shown here is derived from an EMBL/GenBank/DDBJ whole genome shotgun (WGS) entry which is preliminary data.</text>
</comment>
<keyword evidence="1" id="KW-0240">DNA-directed RNA polymerase</keyword>
<dbReference type="SUPFAM" id="SSF64484">
    <property type="entry name" value="beta and beta-prime subunits of DNA dependent RNA-polymerase"/>
    <property type="match status" value="1"/>
</dbReference>
<feature type="non-terminal residue" evidence="1">
    <location>
        <position position="280"/>
    </location>
</feature>
<dbReference type="Proteomes" id="UP000037035">
    <property type="component" value="Unassembled WGS sequence"/>
</dbReference>
<gene>
    <name evidence="1" type="ORF">VP01_6515g1</name>
</gene>
<dbReference type="EMBL" id="LAVV01011847">
    <property type="protein sequence ID" value="KNZ47314.1"/>
    <property type="molecule type" value="Genomic_DNA"/>
</dbReference>
<organism evidence="1 2">
    <name type="scientific">Puccinia sorghi</name>
    <dbReference type="NCBI Taxonomy" id="27349"/>
    <lineage>
        <taxon>Eukaryota</taxon>
        <taxon>Fungi</taxon>
        <taxon>Dikarya</taxon>
        <taxon>Basidiomycota</taxon>
        <taxon>Pucciniomycotina</taxon>
        <taxon>Pucciniomycetes</taxon>
        <taxon>Pucciniales</taxon>
        <taxon>Pucciniaceae</taxon>
        <taxon>Puccinia</taxon>
    </lineage>
</organism>
<feature type="non-terminal residue" evidence="1">
    <location>
        <position position="1"/>
    </location>
</feature>
<sequence>FHPKETKSQQPNIHGGKVRICANTRMELQPVGATRVTLEDSYIRPSRSLMAGLLRHVNNGRERNACRMVNRQTLGQYFEMVRGELIFRGLEIQNIVGATDWEDRHLWVMSEGTEVREDVRASYGRCYMLPMTQLAQDKQHYSHNTSGIASLSPVVGRSRGGAVRLGEMKSLAMAASGLLACLRELRDRGDMVVVDVCNTCNSVEGLCGCLGNPVSCKMALPSSTLAFLDALACMYDWAHVVLKTVASLHKASIIRLYTVITFQVRLVLGLRRINGPHARH</sequence>
<dbReference type="STRING" id="27349.A0A0L6UFI7"/>
<reference evidence="1 2" key="1">
    <citation type="submission" date="2015-08" db="EMBL/GenBank/DDBJ databases">
        <title>Next Generation Sequencing and Analysis of the Genome of Puccinia sorghi L Schw, the Causal Agent of Maize Common Rust.</title>
        <authorList>
            <person name="Rochi L."/>
            <person name="Burguener G."/>
            <person name="Darino M."/>
            <person name="Turjanski A."/>
            <person name="Kreff E."/>
            <person name="Dieguez M.J."/>
            <person name="Sacco F."/>
        </authorList>
    </citation>
    <scope>NUCLEOTIDE SEQUENCE [LARGE SCALE GENOMIC DNA]</scope>
    <source>
        <strain evidence="1 2">RO10H11247</strain>
    </source>
</reference>
<keyword evidence="2" id="KW-1185">Reference proteome</keyword>
<dbReference type="GO" id="GO:0000428">
    <property type="term" value="C:DNA-directed RNA polymerase complex"/>
    <property type="evidence" value="ECO:0007669"/>
    <property type="project" value="UniProtKB-KW"/>
</dbReference>
<name>A0A0L6UFI7_9BASI</name>
<protein>
    <submittedName>
        <fullName evidence="1">DNA-directed RNA polymerase</fullName>
    </submittedName>
</protein>
<dbReference type="AlphaFoldDB" id="A0A0L6UFI7"/>